<dbReference type="PROSITE" id="PS51781">
    <property type="entry name" value="SH3B"/>
    <property type="match status" value="1"/>
</dbReference>
<dbReference type="SMART" id="SM00287">
    <property type="entry name" value="SH3b"/>
    <property type="match status" value="1"/>
</dbReference>
<dbReference type="AlphaFoldDB" id="A0A7W7Y354"/>
<feature type="domain" description="SH3b" evidence="1">
    <location>
        <begin position="22"/>
        <end position="84"/>
    </location>
</feature>
<proteinExistence type="predicted"/>
<name>A0A7W7Y354_9BACT</name>
<dbReference type="RefSeq" id="WP_183728635.1">
    <property type="nucleotide sequence ID" value="NZ_JACHID010000001.1"/>
</dbReference>
<protein>
    <recommendedName>
        <fullName evidence="1">SH3b domain-containing protein</fullName>
    </recommendedName>
</protein>
<dbReference type="Gene3D" id="2.30.30.40">
    <property type="entry name" value="SH3 Domains"/>
    <property type="match status" value="1"/>
</dbReference>
<dbReference type="EMBL" id="JACHID010000001">
    <property type="protein sequence ID" value="MBB5020937.1"/>
    <property type="molecule type" value="Genomic_DNA"/>
</dbReference>
<gene>
    <name evidence="2" type="ORF">HNR37_000240</name>
</gene>
<dbReference type="InterPro" id="IPR003646">
    <property type="entry name" value="SH3-like_bac-type"/>
</dbReference>
<keyword evidence="3" id="KW-1185">Reference proteome</keyword>
<evidence type="ECO:0000259" key="1">
    <source>
        <dbReference type="PROSITE" id="PS51781"/>
    </source>
</evidence>
<evidence type="ECO:0000313" key="2">
    <source>
        <dbReference type="EMBL" id="MBB5020937.1"/>
    </source>
</evidence>
<dbReference type="Pfam" id="PF08239">
    <property type="entry name" value="SH3_3"/>
    <property type="match status" value="1"/>
</dbReference>
<comment type="caution">
    <text evidence="2">The sequence shown here is derived from an EMBL/GenBank/DDBJ whole genome shotgun (WGS) entry which is preliminary data.</text>
</comment>
<accession>A0A7W7Y354</accession>
<dbReference type="Proteomes" id="UP000528322">
    <property type="component" value="Unassembled WGS sequence"/>
</dbReference>
<sequence>MTPWRIIPALIIVLVLQAPAWASTLYVQSREAPLLSEPSFGAEQITTLNQGDELTLLESQGSWRQVEFGDHTGWVSRLVVSDTPALGRVGVITGDEEQMEGSVRRRTSAVVTAGAARGLTPEDRARASEAGLSNYSALYDMENIVIDEEEVMSFHREVQP</sequence>
<reference evidence="2 3" key="1">
    <citation type="submission" date="2020-08" db="EMBL/GenBank/DDBJ databases">
        <title>Genomic Encyclopedia of Type Strains, Phase IV (KMG-IV): sequencing the most valuable type-strain genomes for metagenomic binning, comparative biology and taxonomic classification.</title>
        <authorList>
            <person name="Goeker M."/>
        </authorList>
    </citation>
    <scope>NUCLEOTIDE SEQUENCE [LARGE SCALE GENOMIC DNA]</scope>
    <source>
        <strain evidence="2 3">DSM 22071</strain>
    </source>
</reference>
<organism evidence="2 3">
    <name type="scientific">Desulfurispira natronophila</name>
    <dbReference type="NCBI Taxonomy" id="682562"/>
    <lineage>
        <taxon>Bacteria</taxon>
        <taxon>Pseudomonadati</taxon>
        <taxon>Chrysiogenota</taxon>
        <taxon>Chrysiogenia</taxon>
        <taxon>Chrysiogenales</taxon>
        <taxon>Chrysiogenaceae</taxon>
        <taxon>Desulfurispira</taxon>
    </lineage>
</organism>
<evidence type="ECO:0000313" key="3">
    <source>
        <dbReference type="Proteomes" id="UP000528322"/>
    </source>
</evidence>